<dbReference type="Proteomes" id="UP000184300">
    <property type="component" value="Unassembled WGS sequence"/>
</dbReference>
<reference evidence="3" key="1">
    <citation type="journal article" date="2017" name="Genome Biol.">
        <title>Comparative genomics reveals high biological diversity and specific adaptations in the industrially and medically important fungal genus Aspergillus.</title>
        <authorList>
            <person name="de Vries R.P."/>
            <person name="Riley R."/>
            <person name="Wiebenga A."/>
            <person name="Aguilar-Osorio G."/>
            <person name="Amillis S."/>
            <person name="Uchima C.A."/>
            <person name="Anderluh G."/>
            <person name="Asadollahi M."/>
            <person name="Askin M."/>
            <person name="Barry K."/>
            <person name="Battaglia E."/>
            <person name="Bayram O."/>
            <person name="Benocci T."/>
            <person name="Braus-Stromeyer S.A."/>
            <person name="Caldana C."/>
            <person name="Canovas D."/>
            <person name="Cerqueira G.C."/>
            <person name="Chen F."/>
            <person name="Chen W."/>
            <person name="Choi C."/>
            <person name="Clum A."/>
            <person name="Dos Santos R.A."/>
            <person name="Damasio A.R."/>
            <person name="Diallinas G."/>
            <person name="Emri T."/>
            <person name="Fekete E."/>
            <person name="Flipphi M."/>
            <person name="Freyberg S."/>
            <person name="Gallo A."/>
            <person name="Gournas C."/>
            <person name="Habgood R."/>
            <person name="Hainaut M."/>
            <person name="Harispe M.L."/>
            <person name="Henrissat B."/>
            <person name="Hilden K.S."/>
            <person name="Hope R."/>
            <person name="Hossain A."/>
            <person name="Karabika E."/>
            <person name="Karaffa L."/>
            <person name="Karanyi Z."/>
            <person name="Krasevec N."/>
            <person name="Kuo A."/>
            <person name="Kusch H."/>
            <person name="LaButti K."/>
            <person name="Lagendijk E.L."/>
            <person name="Lapidus A."/>
            <person name="Levasseur A."/>
            <person name="Lindquist E."/>
            <person name="Lipzen A."/>
            <person name="Logrieco A.F."/>
            <person name="MacCabe A."/>
            <person name="Maekelae M.R."/>
            <person name="Malavazi I."/>
            <person name="Melin P."/>
            <person name="Meyer V."/>
            <person name="Mielnichuk N."/>
            <person name="Miskei M."/>
            <person name="Molnar A.P."/>
            <person name="Mule G."/>
            <person name="Ngan C.Y."/>
            <person name="Orejas M."/>
            <person name="Orosz E."/>
            <person name="Ouedraogo J.P."/>
            <person name="Overkamp K.M."/>
            <person name="Park H.-S."/>
            <person name="Perrone G."/>
            <person name="Piumi F."/>
            <person name="Punt P.J."/>
            <person name="Ram A.F."/>
            <person name="Ramon A."/>
            <person name="Rauscher S."/>
            <person name="Record E."/>
            <person name="Riano-Pachon D.M."/>
            <person name="Robert V."/>
            <person name="Roehrig J."/>
            <person name="Ruller R."/>
            <person name="Salamov A."/>
            <person name="Salih N.S."/>
            <person name="Samson R.A."/>
            <person name="Sandor E."/>
            <person name="Sanguinetti M."/>
            <person name="Schuetze T."/>
            <person name="Sepcic K."/>
            <person name="Shelest E."/>
            <person name="Sherlock G."/>
            <person name="Sophianopoulou V."/>
            <person name="Squina F.M."/>
            <person name="Sun H."/>
            <person name="Susca A."/>
            <person name="Todd R.B."/>
            <person name="Tsang A."/>
            <person name="Unkles S.E."/>
            <person name="van de Wiele N."/>
            <person name="van Rossen-Uffink D."/>
            <person name="Oliveira J.V."/>
            <person name="Vesth T.C."/>
            <person name="Visser J."/>
            <person name="Yu J.-H."/>
            <person name="Zhou M."/>
            <person name="Andersen M.R."/>
            <person name="Archer D.B."/>
            <person name="Baker S.E."/>
            <person name="Benoit I."/>
            <person name="Brakhage A.A."/>
            <person name="Braus G.H."/>
            <person name="Fischer R."/>
            <person name="Frisvad J.C."/>
            <person name="Goldman G.H."/>
            <person name="Houbraken J."/>
            <person name="Oakley B."/>
            <person name="Pocsi I."/>
            <person name="Scazzocchio C."/>
            <person name="Seiboth B."/>
            <person name="vanKuyk P.A."/>
            <person name="Wortman J."/>
            <person name="Dyer P.S."/>
            <person name="Grigoriev I.V."/>
        </authorList>
    </citation>
    <scope>NUCLEOTIDE SEQUENCE [LARGE SCALE GENOMIC DNA]</scope>
    <source>
        <strain evidence="3">CBS 516.65</strain>
    </source>
</reference>
<evidence type="ECO:0000313" key="3">
    <source>
        <dbReference type="Proteomes" id="UP000184300"/>
    </source>
</evidence>
<dbReference type="VEuPathDB" id="FungiDB:ASPGLDRAFT_1455067"/>
<accession>A0A1L9VKW2</accession>
<feature type="transmembrane region" description="Helical" evidence="1">
    <location>
        <begin position="12"/>
        <end position="37"/>
    </location>
</feature>
<feature type="transmembrane region" description="Helical" evidence="1">
    <location>
        <begin position="43"/>
        <end position="65"/>
    </location>
</feature>
<gene>
    <name evidence="2" type="ORF">ASPGLDRAFT_1455067</name>
</gene>
<organism evidence="2 3">
    <name type="scientific">Aspergillus glaucus CBS 516.65</name>
    <dbReference type="NCBI Taxonomy" id="1160497"/>
    <lineage>
        <taxon>Eukaryota</taxon>
        <taxon>Fungi</taxon>
        <taxon>Dikarya</taxon>
        <taxon>Ascomycota</taxon>
        <taxon>Pezizomycotina</taxon>
        <taxon>Eurotiomycetes</taxon>
        <taxon>Eurotiomycetidae</taxon>
        <taxon>Eurotiales</taxon>
        <taxon>Aspergillaceae</taxon>
        <taxon>Aspergillus</taxon>
        <taxon>Aspergillus subgen. Aspergillus</taxon>
    </lineage>
</organism>
<protein>
    <submittedName>
        <fullName evidence="2">Uncharacterized protein</fullName>
    </submittedName>
</protein>
<keyword evidence="1" id="KW-0812">Transmembrane</keyword>
<dbReference type="STRING" id="1160497.A0A1L9VKW2"/>
<proteinExistence type="predicted"/>
<evidence type="ECO:0000256" key="1">
    <source>
        <dbReference type="SAM" id="Phobius"/>
    </source>
</evidence>
<dbReference type="AlphaFoldDB" id="A0A1L9VKW2"/>
<keyword evidence="1" id="KW-0472">Membrane</keyword>
<name>A0A1L9VKW2_ASPGL</name>
<dbReference type="OrthoDB" id="4505711at2759"/>
<dbReference type="RefSeq" id="XP_022401267.1">
    <property type="nucleotide sequence ID" value="XM_022541853.1"/>
</dbReference>
<sequence length="232" mass="25976">MLDLQSQPLTMYEYATTSFCGIAYFSLFVLQFFILHLSSSPSINILTVIFFSFGIVLWCFSGLLYRFLRAFQGDSAVEWQTVELGFFFSSLFGQPPFLLLSSCFHPKVQFRSGTSPRLQPSQLATSSILCSVNLARTPCATDFPTIVSLVLLSLVSTIYALTEKTNTLPLLAFEYCRIVFLNLLGAALYSLQPLERLGIAPGWRPSLYVMHLVLAYTFSNFFKVISDTALIA</sequence>
<dbReference type="EMBL" id="KV878896">
    <property type="protein sequence ID" value="OJJ84569.1"/>
    <property type="molecule type" value="Genomic_DNA"/>
</dbReference>
<keyword evidence="3" id="KW-1185">Reference proteome</keyword>
<dbReference type="GeneID" id="34458114"/>
<evidence type="ECO:0000313" key="2">
    <source>
        <dbReference type="EMBL" id="OJJ84569.1"/>
    </source>
</evidence>
<keyword evidence="1" id="KW-1133">Transmembrane helix</keyword>